<evidence type="ECO:0000313" key="2">
    <source>
        <dbReference type="Proteomes" id="UP000009168"/>
    </source>
</evidence>
<evidence type="ECO:0000313" key="1">
    <source>
        <dbReference type="EMBL" id="EAS04399.2"/>
    </source>
</evidence>
<dbReference type="Proteomes" id="UP000009168">
    <property type="component" value="Unassembled WGS sequence"/>
</dbReference>
<dbReference type="EMBL" id="GG662448">
    <property type="protein sequence ID" value="EAS04399.2"/>
    <property type="molecule type" value="Genomic_DNA"/>
</dbReference>
<dbReference type="GeneID" id="7837770"/>
<dbReference type="AlphaFoldDB" id="I7LXD1"/>
<dbReference type="InParanoid" id="I7LXD1"/>
<keyword evidence="2" id="KW-1185">Reference proteome</keyword>
<dbReference type="KEGG" id="tet:TTHERM_00614750"/>
<proteinExistence type="predicted"/>
<dbReference type="RefSeq" id="XP_001024644.2">
    <property type="nucleotide sequence ID" value="XM_001024644.2"/>
</dbReference>
<gene>
    <name evidence="1" type="ORF">TTHERM_00614750</name>
</gene>
<name>I7LXD1_TETTS</name>
<organism evidence="1 2">
    <name type="scientific">Tetrahymena thermophila (strain SB210)</name>
    <dbReference type="NCBI Taxonomy" id="312017"/>
    <lineage>
        <taxon>Eukaryota</taxon>
        <taxon>Sar</taxon>
        <taxon>Alveolata</taxon>
        <taxon>Ciliophora</taxon>
        <taxon>Intramacronucleata</taxon>
        <taxon>Oligohymenophorea</taxon>
        <taxon>Hymenostomatida</taxon>
        <taxon>Tetrahymenina</taxon>
        <taxon>Tetrahymenidae</taxon>
        <taxon>Tetrahymena</taxon>
    </lineage>
</organism>
<reference evidence="2" key="1">
    <citation type="journal article" date="2006" name="PLoS Biol.">
        <title>Macronuclear genome sequence of the ciliate Tetrahymena thermophila, a model eukaryote.</title>
        <authorList>
            <person name="Eisen J.A."/>
            <person name="Coyne R.S."/>
            <person name="Wu M."/>
            <person name="Wu D."/>
            <person name="Thiagarajan M."/>
            <person name="Wortman J.R."/>
            <person name="Badger J.H."/>
            <person name="Ren Q."/>
            <person name="Amedeo P."/>
            <person name="Jones K.M."/>
            <person name="Tallon L.J."/>
            <person name="Delcher A.L."/>
            <person name="Salzberg S.L."/>
            <person name="Silva J.C."/>
            <person name="Haas B.J."/>
            <person name="Majoros W.H."/>
            <person name="Farzad M."/>
            <person name="Carlton J.M."/>
            <person name="Smith R.K. Jr."/>
            <person name="Garg J."/>
            <person name="Pearlman R.E."/>
            <person name="Karrer K.M."/>
            <person name="Sun L."/>
            <person name="Manning G."/>
            <person name="Elde N.C."/>
            <person name="Turkewitz A.P."/>
            <person name="Asai D.J."/>
            <person name="Wilkes D.E."/>
            <person name="Wang Y."/>
            <person name="Cai H."/>
            <person name="Collins K."/>
            <person name="Stewart B.A."/>
            <person name="Lee S.R."/>
            <person name="Wilamowska K."/>
            <person name="Weinberg Z."/>
            <person name="Ruzzo W.L."/>
            <person name="Wloga D."/>
            <person name="Gaertig J."/>
            <person name="Frankel J."/>
            <person name="Tsao C.-C."/>
            <person name="Gorovsky M.A."/>
            <person name="Keeling P.J."/>
            <person name="Waller R.F."/>
            <person name="Patron N.J."/>
            <person name="Cherry J.M."/>
            <person name="Stover N.A."/>
            <person name="Krieger C.J."/>
            <person name="del Toro C."/>
            <person name="Ryder H.F."/>
            <person name="Williamson S.C."/>
            <person name="Barbeau R.A."/>
            <person name="Hamilton E.P."/>
            <person name="Orias E."/>
        </authorList>
    </citation>
    <scope>NUCLEOTIDE SEQUENCE [LARGE SCALE GENOMIC DNA]</scope>
    <source>
        <strain evidence="2">SB210</strain>
    </source>
</reference>
<sequence length="500" mass="60402">MQNLQENKIYDKFNVQILNSCQEISGSLEGFEYQSTYQSENEYSRSIQKIQQLQYYDYENLNNKHYENNSIINEDINLIQFPEGFKYEIFQFNPIAYENTSDYSFKKIINDQENKTDSQRIVMKRQSKSKKINYETLFVTKDTPQKILSLNRKFYLFLDQIIDLDYFTNIKYPNEYIQNNFSVQLTKGFRLINKVLHRIDNKFIEVEIEYLTRQTQSIDYIIHILKSLGNQDLIKYINYLSEFQQNINICQNLIQKQSLAQDFIQNRLEREKAANEKFKEITSNLNPAKLIFYQRYSVNYETYQYESTVAGYSPALYEVLDNGSYYFKNYLLKNGYFDPMSPLFRLEEFFYRVCYFSNNLPEESDDEINKQVNLELITVDNYRFPVTMKLTHRYLEKDFDMQNNLEFKIKDLLAVYEFSFKDQYAYESLIKERQNNIKNLCKSETSLREDVDLIQNDYLQTEFFQKYYQDEIQNLLKRGNKWNKICGFQEIPKKKLKQEV</sequence>
<protein>
    <submittedName>
        <fullName evidence="1">Uncharacterized protein</fullName>
    </submittedName>
</protein>
<accession>I7LXD1</accession>